<keyword evidence="7" id="KW-0206">Cytoskeleton</keyword>
<dbReference type="PROSITE" id="PS50294">
    <property type="entry name" value="WD_REPEATS_REGION"/>
    <property type="match status" value="2"/>
</dbReference>
<evidence type="ECO:0000256" key="6">
    <source>
        <dbReference type="ARBA" id="ARBA00022737"/>
    </source>
</evidence>
<gene>
    <name evidence="13" type="ORF">C7M84_007343</name>
</gene>
<comment type="similarity">
    <text evidence="2">Belongs to the WD repeat EMAP family.</text>
</comment>
<evidence type="ECO:0000256" key="4">
    <source>
        <dbReference type="ARBA" id="ARBA00022574"/>
    </source>
</evidence>
<dbReference type="Pfam" id="PF23409">
    <property type="entry name" value="Beta-prop_EML"/>
    <property type="match status" value="1"/>
</dbReference>
<dbReference type="OrthoDB" id="47802at2759"/>
<dbReference type="InterPro" id="IPR036322">
    <property type="entry name" value="WD40_repeat_dom_sf"/>
</dbReference>
<dbReference type="CDD" id="cd21931">
    <property type="entry name" value="TD_EMAP-like"/>
    <property type="match status" value="1"/>
</dbReference>
<organism evidence="13 14">
    <name type="scientific">Penaeus vannamei</name>
    <name type="common">Whiteleg shrimp</name>
    <name type="synonym">Litopenaeus vannamei</name>
    <dbReference type="NCBI Taxonomy" id="6689"/>
    <lineage>
        <taxon>Eukaryota</taxon>
        <taxon>Metazoa</taxon>
        <taxon>Ecdysozoa</taxon>
        <taxon>Arthropoda</taxon>
        <taxon>Crustacea</taxon>
        <taxon>Multicrustacea</taxon>
        <taxon>Malacostraca</taxon>
        <taxon>Eumalacostraca</taxon>
        <taxon>Eucarida</taxon>
        <taxon>Decapoda</taxon>
        <taxon>Dendrobranchiata</taxon>
        <taxon>Penaeoidea</taxon>
        <taxon>Penaeidae</taxon>
        <taxon>Penaeus</taxon>
    </lineage>
</organism>
<dbReference type="EMBL" id="QCYY01001927">
    <property type="protein sequence ID" value="ROT74169.1"/>
    <property type="molecule type" value="Genomic_DNA"/>
</dbReference>
<keyword evidence="9" id="KW-0175">Coiled coil</keyword>
<evidence type="ECO:0000313" key="13">
    <source>
        <dbReference type="EMBL" id="ROT74169.1"/>
    </source>
</evidence>
<keyword evidence="4 8" id="KW-0853">WD repeat</keyword>
<keyword evidence="3" id="KW-0963">Cytoplasm</keyword>
<dbReference type="FunFam" id="2.130.10.10:FF:002220">
    <property type="entry name" value="EMAP-like 3"/>
    <property type="match status" value="1"/>
</dbReference>
<dbReference type="STRING" id="6689.A0A3R7QC40"/>
<comment type="subcellular location">
    <subcellularLocation>
        <location evidence="1">Cytoplasm</location>
        <location evidence="1">Cytoskeleton</location>
    </subcellularLocation>
</comment>
<name>A0A3R7QC40_PENVA</name>
<feature type="compositionally biased region" description="Polar residues" evidence="10">
    <location>
        <begin position="140"/>
        <end position="152"/>
    </location>
</feature>
<feature type="repeat" description="WD" evidence="8">
    <location>
        <begin position="691"/>
        <end position="732"/>
    </location>
</feature>
<evidence type="ECO:0000313" key="14">
    <source>
        <dbReference type="Proteomes" id="UP000283509"/>
    </source>
</evidence>
<proteinExistence type="inferred from homology"/>
<dbReference type="GO" id="GO:0005874">
    <property type="term" value="C:microtubule"/>
    <property type="evidence" value="ECO:0007669"/>
    <property type="project" value="UniProtKB-KW"/>
</dbReference>
<comment type="caution">
    <text evidence="13">The sequence shown here is derived from an EMBL/GenBank/DDBJ whole genome shotgun (WGS) entry which is preliminary data.</text>
</comment>
<dbReference type="PANTHER" id="PTHR13720">
    <property type="entry name" value="WD-40 REPEAT PROTEIN"/>
    <property type="match status" value="1"/>
</dbReference>
<dbReference type="InterPro" id="IPR005108">
    <property type="entry name" value="HELP"/>
</dbReference>
<dbReference type="InterPro" id="IPR055442">
    <property type="entry name" value="Beta-prop_EML-like_2nd"/>
</dbReference>
<evidence type="ECO:0000256" key="3">
    <source>
        <dbReference type="ARBA" id="ARBA00022490"/>
    </source>
</evidence>
<feature type="region of interest" description="Disordered" evidence="10">
    <location>
        <begin position="1"/>
        <end position="20"/>
    </location>
</feature>
<dbReference type="GO" id="GO:0000226">
    <property type="term" value="P:microtubule cytoskeleton organization"/>
    <property type="evidence" value="ECO:0007669"/>
    <property type="project" value="TreeGrafter"/>
</dbReference>
<dbReference type="Gene3D" id="2.130.10.10">
    <property type="entry name" value="YVTN repeat-like/Quinoprotein amine dehydrogenase"/>
    <property type="match status" value="2"/>
</dbReference>
<keyword evidence="5" id="KW-0493">Microtubule</keyword>
<reference evidence="13 14" key="1">
    <citation type="submission" date="2018-04" db="EMBL/GenBank/DDBJ databases">
        <authorList>
            <person name="Zhang X."/>
            <person name="Yuan J."/>
            <person name="Li F."/>
            <person name="Xiang J."/>
        </authorList>
    </citation>
    <scope>NUCLEOTIDE SEQUENCE [LARGE SCALE GENOMIC DNA]</scope>
    <source>
        <tissue evidence="13">Muscle</tissue>
    </source>
</reference>
<dbReference type="FunFam" id="2.130.10.10:FF:000005">
    <property type="entry name" value="Putative echinoderm microtubule-associated protein-like 1"/>
    <property type="match status" value="1"/>
</dbReference>
<dbReference type="GO" id="GO:0072686">
    <property type="term" value="C:mitotic spindle"/>
    <property type="evidence" value="ECO:0007669"/>
    <property type="project" value="TreeGrafter"/>
</dbReference>
<evidence type="ECO:0000256" key="7">
    <source>
        <dbReference type="ARBA" id="ARBA00023212"/>
    </source>
</evidence>
<feature type="coiled-coil region" evidence="9">
    <location>
        <begin position="48"/>
        <end position="82"/>
    </location>
</feature>
<evidence type="ECO:0000256" key="1">
    <source>
        <dbReference type="ARBA" id="ARBA00004245"/>
    </source>
</evidence>
<evidence type="ECO:0000256" key="9">
    <source>
        <dbReference type="SAM" id="Coils"/>
    </source>
</evidence>
<dbReference type="SMART" id="SM00320">
    <property type="entry name" value="WD40"/>
    <property type="match status" value="9"/>
</dbReference>
<feature type="domain" description="EML-like first beta-propeller" evidence="11">
    <location>
        <begin position="332"/>
        <end position="598"/>
    </location>
</feature>
<feature type="compositionally biased region" description="Low complexity" evidence="10">
    <location>
        <begin position="153"/>
        <end position="169"/>
    </location>
</feature>
<feature type="domain" description="EML-like second beta-propeller" evidence="12">
    <location>
        <begin position="615"/>
        <end position="881"/>
    </location>
</feature>
<feature type="region of interest" description="Disordered" evidence="10">
    <location>
        <begin position="222"/>
        <end position="244"/>
    </location>
</feature>
<dbReference type="PROSITE" id="PS50082">
    <property type="entry name" value="WD_REPEATS_2"/>
    <property type="match status" value="4"/>
</dbReference>
<feature type="repeat" description="WD" evidence="8">
    <location>
        <begin position="849"/>
        <end position="881"/>
    </location>
</feature>
<dbReference type="InterPro" id="IPR011047">
    <property type="entry name" value="Quinoprotein_ADH-like_sf"/>
</dbReference>
<dbReference type="SUPFAM" id="SSF50978">
    <property type="entry name" value="WD40 repeat-like"/>
    <property type="match status" value="1"/>
</dbReference>
<feature type="repeat" description="WD" evidence="8">
    <location>
        <begin position="608"/>
        <end position="640"/>
    </location>
</feature>
<dbReference type="GO" id="GO:0008017">
    <property type="term" value="F:microtubule binding"/>
    <property type="evidence" value="ECO:0007669"/>
    <property type="project" value="TreeGrafter"/>
</dbReference>
<dbReference type="InterPro" id="IPR049813">
    <property type="entry name" value="Elp-1-like_TD"/>
</dbReference>
<reference evidence="13 14" key="2">
    <citation type="submission" date="2019-01" db="EMBL/GenBank/DDBJ databases">
        <title>The decoding of complex shrimp genome reveals the adaptation for benthos swimmer, frequently molting mechanism and breeding impact on genome.</title>
        <authorList>
            <person name="Sun Y."/>
            <person name="Gao Y."/>
            <person name="Yu Y."/>
        </authorList>
    </citation>
    <scope>NUCLEOTIDE SEQUENCE [LARGE SCALE GENOMIC DNA]</scope>
    <source>
        <tissue evidence="13">Muscle</tissue>
    </source>
</reference>
<evidence type="ECO:0000256" key="10">
    <source>
        <dbReference type="SAM" id="MobiDB-lite"/>
    </source>
</evidence>
<dbReference type="InterPro" id="IPR015943">
    <property type="entry name" value="WD40/YVTN_repeat-like_dom_sf"/>
</dbReference>
<evidence type="ECO:0000256" key="8">
    <source>
        <dbReference type="PROSITE-ProRule" id="PRU00221"/>
    </source>
</evidence>
<evidence type="ECO:0000256" key="5">
    <source>
        <dbReference type="ARBA" id="ARBA00022701"/>
    </source>
</evidence>
<sequence length="939" mass="103728">MYNSTSGGYRGPHKMMLGSSPPPVTITKVFDAWSKSGSRACPSAHTDDEMIENENQSLRDRVADLEKKVHEQTDEIMCLRSTLADVLRRINTIEGARVVNSHSGGRATPTKEGVRLRHHHSDSARDVSKRASSYVPGRSPSATQIRRSAHYQSTSSLYSDGHSSSSVSPAPSPSPTHAQAQASHHPVHHARHTPSPSPFASPARPQQLGALNKRWASTSDFATPSHTARAHSPTPTNSQLSRAREAQYNPDEGVVKMYLRGRPLNLYVPTPMRETYNPSGPTAQPPAKLKLEWVYGYRGRDCRNNVYQLPTGEIVYFVAAVVVLYNVEDQMQRHYLGHTDDIKCLAVHPNKLLIATGQTAGHDRRDARPHIRVWDSVSLNTLHIIGISDIERSVACLAFSKADGGSLLVAVDEAPDHNMSVWDWSRGERGYKLLETKCAADQVLAVDFSPVDRNTIITCGKNHISFWNYESGMLAKRMGIFENRERPKYVTSISFTDTGNVISGDSNGNLLIWQRGGNTVCKMVRGAHEGPVFSILVQKDGAIITGGKDGRIIEWDRDLERTGNVIEVSEQFGAPRVVTSGRGTQLVVGTTRNCVLGGTFTFPLRPVMQGHTEELWALAPHPSQQQFLTAGYDRTCYLWDTMAHTIVWSKDIGEHAQSAAFSNNGEIVIIGTTSGRWFVMDSETREMYSQHQDGNEPIQVLRFSPSGQYLAVGSRDNNIYVYQVSEDCRKYTRIGRCQGHSSFVTHLDWSADSQFLQSNSGDYELLFWNAGLCRQIVQTSQMRDVEWASNTCTLNFSTLGIWPEGADGTDINTCAKANQSSLLATGDDFGKVKVFAFPASNQKARCYEYGGHSSHVTAVGYLHDDSRLISTGGRDTAIMQWVGPTSPKFHKLDSSSLECGNLINKQNVNPISTLGTRNKKSIAKTIDLQFMNGVQAMAL</sequence>
<dbReference type="Pfam" id="PF03451">
    <property type="entry name" value="HELP"/>
    <property type="match status" value="1"/>
</dbReference>
<dbReference type="Proteomes" id="UP000283509">
    <property type="component" value="Unassembled WGS sequence"/>
</dbReference>
<evidence type="ECO:0000259" key="12">
    <source>
        <dbReference type="Pfam" id="PF23414"/>
    </source>
</evidence>
<evidence type="ECO:0000256" key="2">
    <source>
        <dbReference type="ARBA" id="ARBA00006489"/>
    </source>
</evidence>
<dbReference type="InterPro" id="IPR055439">
    <property type="entry name" value="Beta-prop_EML_1st"/>
</dbReference>
<dbReference type="InterPro" id="IPR001680">
    <property type="entry name" value="WD40_rpt"/>
</dbReference>
<feature type="repeat" description="WD" evidence="8">
    <location>
        <begin position="737"/>
        <end position="769"/>
    </location>
</feature>
<dbReference type="Pfam" id="PF23414">
    <property type="entry name" value="Beta-prop_EML_2"/>
    <property type="match status" value="1"/>
</dbReference>
<dbReference type="AlphaFoldDB" id="A0A3R7QC40"/>
<keyword evidence="6" id="KW-0677">Repeat</keyword>
<evidence type="ECO:0000259" key="11">
    <source>
        <dbReference type="Pfam" id="PF23409"/>
    </source>
</evidence>
<feature type="region of interest" description="Disordered" evidence="10">
    <location>
        <begin position="100"/>
        <end position="205"/>
    </location>
</feature>
<dbReference type="SUPFAM" id="SSF50998">
    <property type="entry name" value="Quinoprotein alcohol dehydrogenase-like"/>
    <property type="match status" value="1"/>
</dbReference>
<dbReference type="InterPro" id="IPR050630">
    <property type="entry name" value="WD_repeat_EMAP"/>
</dbReference>
<dbReference type="PANTHER" id="PTHR13720:SF50">
    <property type="entry name" value="ECHINODERM MICROTUBULE-ASSOCIATED PROTEIN-LIKE 2"/>
    <property type="match status" value="1"/>
</dbReference>
<protein>
    <submittedName>
        <fullName evidence="13">Echinoderm microtubule-associated protein-like 1</fullName>
    </submittedName>
</protein>
<accession>A0A3R7QC40</accession>
<keyword evidence="14" id="KW-1185">Reference proteome</keyword>